<name>A0A0C3D903_9AGAM</name>
<feature type="region of interest" description="Disordered" evidence="1">
    <location>
        <begin position="1"/>
        <end position="20"/>
    </location>
</feature>
<proteinExistence type="predicted"/>
<evidence type="ECO:0000313" key="3">
    <source>
        <dbReference type="Proteomes" id="UP000053989"/>
    </source>
</evidence>
<evidence type="ECO:0000256" key="1">
    <source>
        <dbReference type="SAM" id="MobiDB-lite"/>
    </source>
</evidence>
<dbReference type="HOGENOM" id="CLU_2484627_0_0_1"/>
<feature type="compositionally biased region" description="Basic and acidic residues" evidence="1">
    <location>
        <begin position="55"/>
        <end position="64"/>
    </location>
</feature>
<gene>
    <name evidence="2" type="ORF">SCLCIDRAFT_1223385</name>
</gene>
<sequence>MFTSSRAPSFRIPANDPESRLELATRAATVEQPIPGHEASSRCNPVFSPYMYRASHAEDKTSDKRKPRAFPPSGSGDAGDIDNSSEL</sequence>
<protein>
    <submittedName>
        <fullName evidence="2">Uncharacterized protein</fullName>
    </submittedName>
</protein>
<evidence type="ECO:0000313" key="2">
    <source>
        <dbReference type="EMBL" id="KIM52884.1"/>
    </source>
</evidence>
<dbReference type="AlphaFoldDB" id="A0A0C3D903"/>
<reference evidence="3" key="2">
    <citation type="submission" date="2015-01" db="EMBL/GenBank/DDBJ databases">
        <title>Evolutionary Origins and Diversification of the Mycorrhizal Mutualists.</title>
        <authorList>
            <consortium name="DOE Joint Genome Institute"/>
            <consortium name="Mycorrhizal Genomics Consortium"/>
            <person name="Kohler A."/>
            <person name="Kuo A."/>
            <person name="Nagy L.G."/>
            <person name="Floudas D."/>
            <person name="Copeland A."/>
            <person name="Barry K.W."/>
            <person name="Cichocki N."/>
            <person name="Veneault-Fourrey C."/>
            <person name="LaButti K."/>
            <person name="Lindquist E.A."/>
            <person name="Lipzen A."/>
            <person name="Lundell T."/>
            <person name="Morin E."/>
            <person name="Murat C."/>
            <person name="Riley R."/>
            <person name="Ohm R."/>
            <person name="Sun H."/>
            <person name="Tunlid A."/>
            <person name="Henrissat B."/>
            <person name="Grigoriev I.V."/>
            <person name="Hibbett D.S."/>
            <person name="Martin F."/>
        </authorList>
    </citation>
    <scope>NUCLEOTIDE SEQUENCE [LARGE SCALE GENOMIC DNA]</scope>
    <source>
        <strain evidence="3">Foug A</strain>
    </source>
</reference>
<accession>A0A0C3D903</accession>
<feature type="region of interest" description="Disordered" evidence="1">
    <location>
        <begin position="54"/>
        <end position="87"/>
    </location>
</feature>
<dbReference type="InParanoid" id="A0A0C3D903"/>
<organism evidence="2 3">
    <name type="scientific">Scleroderma citrinum Foug A</name>
    <dbReference type="NCBI Taxonomy" id="1036808"/>
    <lineage>
        <taxon>Eukaryota</taxon>
        <taxon>Fungi</taxon>
        <taxon>Dikarya</taxon>
        <taxon>Basidiomycota</taxon>
        <taxon>Agaricomycotina</taxon>
        <taxon>Agaricomycetes</taxon>
        <taxon>Agaricomycetidae</taxon>
        <taxon>Boletales</taxon>
        <taxon>Sclerodermatineae</taxon>
        <taxon>Sclerodermataceae</taxon>
        <taxon>Scleroderma</taxon>
    </lineage>
</organism>
<dbReference type="EMBL" id="KN822196">
    <property type="protein sequence ID" value="KIM52884.1"/>
    <property type="molecule type" value="Genomic_DNA"/>
</dbReference>
<keyword evidence="3" id="KW-1185">Reference proteome</keyword>
<reference evidence="2 3" key="1">
    <citation type="submission" date="2014-04" db="EMBL/GenBank/DDBJ databases">
        <authorList>
            <consortium name="DOE Joint Genome Institute"/>
            <person name="Kuo A."/>
            <person name="Kohler A."/>
            <person name="Nagy L.G."/>
            <person name="Floudas D."/>
            <person name="Copeland A."/>
            <person name="Barry K.W."/>
            <person name="Cichocki N."/>
            <person name="Veneault-Fourrey C."/>
            <person name="LaButti K."/>
            <person name="Lindquist E.A."/>
            <person name="Lipzen A."/>
            <person name="Lundell T."/>
            <person name="Morin E."/>
            <person name="Murat C."/>
            <person name="Sun H."/>
            <person name="Tunlid A."/>
            <person name="Henrissat B."/>
            <person name="Grigoriev I.V."/>
            <person name="Hibbett D.S."/>
            <person name="Martin F."/>
            <person name="Nordberg H.P."/>
            <person name="Cantor M.N."/>
            <person name="Hua S.X."/>
        </authorList>
    </citation>
    <scope>NUCLEOTIDE SEQUENCE [LARGE SCALE GENOMIC DNA]</scope>
    <source>
        <strain evidence="2 3">Foug A</strain>
    </source>
</reference>
<dbReference type="Proteomes" id="UP000053989">
    <property type="component" value="Unassembled WGS sequence"/>
</dbReference>